<keyword evidence="2" id="KW-0732">Signal</keyword>
<feature type="chain" id="PRO_5002521869" evidence="2">
    <location>
        <begin position="27"/>
        <end position="125"/>
    </location>
</feature>
<name>A0A0F7SGN2_PHARH</name>
<dbReference type="EMBL" id="LN483167">
    <property type="protein sequence ID" value="CDZ96903.1"/>
    <property type="molecule type" value="Genomic_DNA"/>
</dbReference>
<sequence>MNIGKVVGRVILLMLISCKLLRPPFCLHHPSDNSVLPRSPIISNLYTSAVPIFHPRSTIFRLNSDTMIAVQLSNLVSLPSGAPPREQKPSRELPQNRVNRRYISRHIGPVIPGLAVLFNLLFSIV</sequence>
<feature type="signal peptide" evidence="2">
    <location>
        <begin position="1"/>
        <end position="26"/>
    </location>
</feature>
<evidence type="ECO:0000256" key="2">
    <source>
        <dbReference type="SAM" id="SignalP"/>
    </source>
</evidence>
<evidence type="ECO:0000256" key="1">
    <source>
        <dbReference type="SAM" id="Phobius"/>
    </source>
</evidence>
<proteinExistence type="predicted"/>
<reference evidence="3" key="1">
    <citation type="submission" date="2014-08" db="EMBL/GenBank/DDBJ databases">
        <authorList>
            <person name="Sharma Rahul"/>
            <person name="Thines Marco"/>
        </authorList>
    </citation>
    <scope>NUCLEOTIDE SEQUENCE</scope>
</reference>
<protein>
    <submittedName>
        <fullName evidence="3">Uncharacterized protein</fullName>
    </submittedName>
</protein>
<organism evidence="3">
    <name type="scientific">Phaffia rhodozyma</name>
    <name type="common">Yeast</name>
    <name type="synonym">Xanthophyllomyces dendrorhous</name>
    <dbReference type="NCBI Taxonomy" id="264483"/>
    <lineage>
        <taxon>Eukaryota</taxon>
        <taxon>Fungi</taxon>
        <taxon>Dikarya</taxon>
        <taxon>Basidiomycota</taxon>
        <taxon>Agaricomycotina</taxon>
        <taxon>Tremellomycetes</taxon>
        <taxon>Cystofilobasidiales</taxon>
        <taxon>Mrakiaceae</taxon>
        <taxon>Phaffia</taxon>
    </lineage>
</organism>
<keyword evidence="1" id="KW-0812">Transmembrane</keyword>
<dbReference type="AlphaFoldDB" id="A0A0F7SGN2"/>
<evidence type="ECO:0000313" key="3">
    <source>
        <dbReference type="EMBL" id="CDZ96903.1"/>
    </source>
</evidence>
<feature type="transmembrane region" description="Helical" evidence="1">
    <location>
        <begin position="107"/>
        <end position="124"/>
    </location>
</feature>
<keyword evidence="1" id="KW-0472">Membrane</keyword>
<keyword evidence="1" id="KW-1133">Transmembrane helix</keyword>
<accession>A0A0F7SGN2</accession>